<organism evidence="11 12">
    <name type="scientific">Rhizopus oryzae</name>
    <name type="common">Mucormycosis agent</name>
    <name type="synonym">Rhizopus arrhizus var. delemar</name>
    <dbReference type="NCBI Taxonomy" id="64495"/>
    <lineage>
        <taxon>Eukaryota</taxon>
        <taxon>Fungi</taxon>
        <taxon>Fungi incertae sedis</taxon>
        <taxon>Mucoromycota</taxon>
        <taxon>Mucoromycotina</taxon>
        <taxon>Mucoromycetes</taxon>
        <taxon>Mucorales</taxon>
        <taxon>Mucorineae</taxon>
        <taxon>Rhizopodaceae</taxon>
        <taxon>Rhizopus</taxon>
    </lineage>
</organism>
<evidence type="ECO:0000256" key="5">
    <source>
        <dbReference type="ARBA" id="ARBA00023117"/>
    </source>
</evidence>
<accession>A0A9P6XS61</accession>
<evidence type="ECO:0000256" key="3">
    <source>
        <dbReference type="ARBA" id="ARBA00022853"/>
    </source>
</evidence>
<evidence type="ECO:0000313" key="12">
    <source>
        <dbReference type="Proteomes" id="UP000717996"/>
    </source>
</evidence>
<dbReference type="AlphaFoldDB" id="A0A9P6XS61"/>
<evidence type="ECO:0000256" key="6">
    <source>
        <dbReference type="ARBA" id="ARBA00023163"/>
    </source>
</evidence>
<gene>
    <name evidence="11" type="ORF">G6F51_013591</name>
</gene>
<evidence type="ECO:0000256" key="8">
    <source>
        <dbReference type="PROSITE-ProRule" id="PRU00035"/>
    </source>
</evidence>
<dbReference type="PANTHER" id="PTHR16062:SF19">
    <property type="entry name" value="PROTEIN POLYBROMO-1"/>
    <property type="match status" value="1"/>
</dbReference>
<dbReference type="PRINTS" id="PR00503">
    <property type="entry name" value="BROMODOMAIN"/>
</dbReference>
<keyword evidence="2" id="KW-0677">Repeat</keyword>
<feature type="compositionally biased region" description="Acidic residues" evidence="9">
    <location>
        <begin position="138"/>
        <end position="157"/>
    </location>
</feature>
<dbReference type="Pfam" id="PF00439">
    <property type="entry name" value="Bromodomain"/>
    <property type="match status" value="1"/>
</dbReference>
<dbReference type="GO" id="GO:0003682">
    <property type="term" value="F:chromatin binding"/>
    <property type="evidence" value="ECO:0007669"/>
    <property type="project" value="TreeGrafter"/>
</dbReference>
<dbReference type="GO" id="GO:0006368">
    <property type="term" value="P:transcription elongation by RNA polymerase II"/>
    <property type="evidence" value="ECO:0007669"/>
    <property type="project" value="TreeGrafter"/>
</dbReference>
<dbReference type="InterPro" id="IPR036427">
    <property type="entry name" value="Bromodomain-like_sf"/>
</dbReference>
<keyword evidence="5 8" id="KW-0103">Bromodomain</keyword>
<keyword evidence="7" id="KW-0539">Nucleus</keyword>
<dbReference type="EMBL" id="JAANIT010005777">
    <property type="protein sequence ID" value="KAG1531220.1"/>
    <property type="molecule type" value="Genomic_DNA"/>
</dbReference>
<dbReference type="PROSITE" id="PS50014">
    <property type="entry name" value="BROMODOMAIN_2"/>
    <property type="match status" value="1"/>
</dbReference>
<dbReference type="Gene3D" id="1.20.920.10">
    <property type="entry name" value="Bromodomain-like"/>
    <property type="match status" value="1"/>
</dbReference>
<comment type="caution">
    <text evidence="11">The sequence shown here is derived from an EMBL/GenBank/DDBJ whole genome shotgun (WGS) entry which is preliminary data.</text>
</comment>
<feature type="domain" description="Bromo" evidence="10">
    <location>
        <begin position="22"/>
        <end position="92"/>
    </location>
</feature>
<dbReference type="OrthoDB" id="6017at2759"/>
<dbReference type="SUPFAM" id="SSF47370">
    <property type="entry name" value="Bromodomain"/>
    <property type="match status" value="1"/>
</dbReference>
<dbReference type="PANTHER" id="PTHR16062">
    <property type="entry name" value="SWI/SNF-RELATED"/>
    <property type="match status" value="1"/>
</dbReference>
<evidence type="ECO:0000256" key="7">
    <source>
        <dbReference type="ARBA" id="ARBA00023242"/>
    </source>
</evidence>
<dbReference type="InterPro" id="IPR037382">
    <property type="entry name" value="Rsc/polybromo"/>
</dbReference>
<sequence>MTRVFIECYKVVEEATEEDEETYRSRSELFMDLVSKRDYPLYYTMIKNPISLNIIKKRIHSTYYRTIAQFRDDFHLMFNNARIFNEEGSFVYEDANEMQKLFDARLEELCPGGVLPVNHTHRPDDEKSLMLNTSKFNEDDDDDDEEDTYEGEDEYDE</sequence>
<dbReference type="InterPro" id="IPR001487">
    <property type="entry name" value="Bromodomain"/>
</dbReference>
<name>A0A9P6XS61_RHIOR</name>
<dbReference type="GO" id="GO:0006338">
    <property type="term" value="P:chromatin remodeling"/>
    <property type="evidence" value="ECO:0007669"/>
    <property type="project" value="InterPro"/>
</dbReference>
<evidence type="ECO:0000256" key="2">
    <source>
        <dbReference type="ARBA" id="ARBA00022737"/>
    </source>
</evidence>
<keyword evidence="6" id="KW-0804">Transcription</keyword>
<reference evidence="11" key="1">
    <citation type="journal article" date="2020" name="Microb. Genom.">
        <title>Genetic diversity of clinical and environmental Mucorales isolates obtained from an investigation of mucormycosis cases among solid organ transplant recipients.</title>
        <authorList>
            <person name="Nguyen M.H."/>
            <person name="Kaul D."/>
            <person name="Muto C."/>
            <person name="Cheng S.J."/>
            <person name="Richter R.A."/>
            <person name="Bruno V.M."/>
            <person name="Liu G."/>
            <person name="Beyhan S."/>
            <person name="Sundermann A.J."/>
            <person name="Mounaud S."/>
            <person name="Pasculle A.W."/>
            <person name="Nierman W.C."/>
            <person name="Driscoll E."/>
            <person name="Cumbie R."/>
            <person name="Clancy C.J."/>
            <person name="Dupont C.L."/>
        </authorList>
    </citation>
    <scope>NUCLEOTIDE SEQUENCE</scope>
    <source>
        <strain evidence="11">GL16</strain>
    </source>
</reference>
<evidence type="ECO:0000259" key="10">
    <source>
        <dbReference type="PROSITE" id="PS50014"/>
    </source>
</evidence>
<dbReference type="GO" id="GO:0016586">
    <property type="term" value="C:RSC-type complex"/>
    <property type="evidence" value="ECO:0007669"/>
    <property type="project" value="InterPro"/>
</dbReference>
<evidence type="ECO:0000313" key="11">
    <source>
        <dbReference type="EMBL" id="KAG1531220.1"/>
    </source>
</evidence>
<evidence type="ECO:0000256" key="4">
    <source>
        <dbReference type="ARBA" id="ARBA00023015"/>
    </source>
</evidence>
<comment type="subcellular location">
    <subcellularLocation>
        <location evidence="1">Nucleus</location>
    </subcellularLocation>
</comment>
<dbReference type="SMART" id="SM00297">
    <property type="entry name" value="BROMO"/>
    <property type="match status" value="1"/>
</dbReference>
<protein>
    <recommendedName>
        <fullName evidence="10">Bromo domain-containing protein</fullName>
    </recommendedName>
</protein>
<evidence type="ECO:0000256" key="1">
    <source>
        <dbReference type="ARBA" id="ARBA00004123"/>
    </source>
</evidence>
<evidence type="ECO:0000256" key="9">
    <source>
        <dbReference type="SAM" id="MobiDB-lite"/>
    </source>
</evidence>
<proteinExistence type="predicted"/>
<feature type="region of interest" description="Disordered" evidence="9">
    <location>
        <begin position="116"/>
        <end position="157"/>
    </location>
</feature>
<dbReference type="Proteomes" id="UP000717996">
    <property type="component" value="Unassembled WGS sequence"/>
</dbReference>
<keyword evidence="3" id="KW-0156">Chromatin regulator</keyword>
<keyword evidence="4" id="KW-0805">Transcription regulation</keyword>